<protein>
    <submittedName>
        <fullName evidence="1">Uncharacterized protein</fullName>
    </submittedName>
</protein>
<organism evidence="1 2">
    <name type="scientific">Crinalium epipsammum PCC 9333</name>
    <dbReference type="NCBI Taxonomy" id="1173022"/>
    <lineage>
        <taxon>Bacteria</taxon>
        <taxon>Bacillati</taxon>
        <taxon>Cyanobacteriota</taxon>
        <taxon>Cyanophyceae</taxon>
        <taxon>Gomontiellales</taxon>
        <taxon>Gomontiellaceae</taxon>
        <taxon>Crinalium</taxon>
    </lineage>
</organism>
<evidence type="ECO:0000313" key="1">
    <source>
        <dbReference type="EMBL" id="AFZ13574.1"/>
    </source>
</evidence>
<accession>K9W1B6</accession>
<sequence>MVDLHQGSINFISEVEVGTTSKINISLHIKVSINEQNFSN</sequence>
<dbReference type="AlphaFoldDB" id="K9W1B6"/>
<keyword evidence="2" id="KW-1185">Reference proteome</keyword>
<reference evidence="1 2" key="1">
    <citation type="submission" date="2012-06" db="EMBL/GenBank/DDBJ databases">
        <title>Finished chromosome of genome of Crinalium epipsammum PCC 9333.</title>
        <authorList>
            <consortium name="US DOE Joint Genome Institute"/>
            <person name="Gugger M."/>
            <person name="Coursin T."/>
            <person name="Rippka R."/>
            <person name="Tandeau De Marsac N."/>
            <person name="Huntemann M."/>
            <person name="Wei C.-L."/>
            <person name="Han J."/>
            <person name="Detter J.C."/>
            <person name="Han C."/>
            <person name="Tapia R."/>
            <person name="Davenport K."/>
            <person name="Daligault H."/>
            <person name="Erkkila T."/>
            <person name="Gu W."/>
            <person name="Munk A.C.C."/>
            <person name="Teshima H."/>
            <person name="Xu Y."/>
            <person name="Chain P."/>
            <person name="Chen A."/>
            <person name="Krypides N."/>
            <person name="Mavromatis K."/>
            <person name="Markowitz V."/>
            <person name="Szeto E."/>
            <person name="Ivanova N."/>
            <person name="Mikhailova N."/>
            <person name="Ovchinnikova G."/>
            <person name="Pagani I."/>
            <person name="Pati A."/>
            <person name="Goodwin L."/>
            <person name="Peters L."/>
            <person name="Pitluck S."/>
            <person name="Woyke T."/>
            <person name="Kerfeld C."/>
        </authorList>
    </citation>
    <scope>NUCLEOTIDE SEQUENCE [LARGE SCALE GENOMIC DNA]</scope>
    <source>
        <strain evidence="1 2">PCC 9333</strain>
    </source>
</reference>
<dbReference type="HOGENOM" id="CLU_3288249_0_0_3"/>
<gene>
    <name evidence="1" type="ORF">Cri9333_2719</name>
</gene>
<name>K9W1B6_9CYAN</name>
<proteinExistence type="predicted"/>
<evidence type="ECO:0000313" key="2">
    <source>
        <dbReference type="Proteomes" id="UP000010472"/>
    </source>
</evidence>
<dbReference type="KEGG" id="cep:Cri9333_2719"/>
<dbReference type="EMBL" id="CP003620">
    <property type="protein sequence ID" value="AFZ13574.1"/>
    <property type="molecule type" value="Genomic_DNA"/>
</dbReference>
<dbReference type="Proteomes" id="UP000010472">
    <property type="component" value="Chromosome"/>
</dbReference>